<dbReference type="EMBL" id="JBHTAC010000031">
    <property type="protein sequence ID" value="MFC7245869.1"/>
    <property type="molecule type" value="Genomic_DNA"/>
</dbReference>
<evidence type="ECO:0000259" key="3">
    <source>
        <dbReference type="Pfam" id="PF00483"/>
    </source>
</evidence>
<dbReference type="InterPro" id="IPR005835">
    <property type="entry name" value="NTP_transferase_dom"/>
</dbReference>
<evidence type="ECO:0000313" key="4">
    <source>
        <dbReference type="EMBL" id="MFC7245869.1"/>
    </source>
</evidence>
<protein>
    <submittedName>
        <fullName evidence="4">Sugar phosphate nucleotidyltransferase</fullName>
    </submittedName>
</protein>
<dbReference type="PANTHER" id="PTHR43584">
    <property type="entry name" value="NUCLEOTIDYL TRANSFERASE"/>
    <property type="match status" value="1"/>
</dbReference>
<evidence type="ECO:0000313" key="5">
    <source>
        <dbReference type="Proteomes" id="UP001596392"/>
    </source>
</evidence>
<evidence type="ECO:0000256" key="2">
    <source>
        <dbReference type="ARBA" id="ARBA00022695"/>
    </source>
</evidence>
<keyword evidence="2" id="KW-0548">Nucleotidyltransferase</keyword>
<organism evidence="4 5">
    <name type="scientific">Catellatospora aurea</name>
    <dbReference type="NCBI Taxonomy" id="1337874"/>
    <lineage>
        <taxon>Bacteria</taxon>
        <taxon>Bacillati</taxon>
        <taxon>Actinomycetota</taxon>
        <taxon>Actinomycetes</taxon>
        <taxon>Micromonosporales</taxon>
        <taxon>Micromonosporaceae</taxon>
        <taxon>Catellatospora</taxon>
    </lineage>
</organism>
<gene>
    <name evidence="4" type="ORF">ACFQO7_25620</name>
</gene>
<dbReference type="Proteomes" id="UP001596392">
    <property type="component" value="Unassembled WGS sequence"/>
</dbReference>
<dbReference type="RefSeq" id="WP_376808753.1">
    <property type="nucleotide sequence ID" value="NZ_JBHTAC010000031.1"/>
</dbReference>
<dbReference type="Pfam" id="PF00483">
    <property type="entry name" value="NTP_transferase"/>
    <property type="match status" value="1"/>
</dbReference>
<evidence type="ECO:0000256" key="1">
    <source>
        <dbReference type="ARBA" id="ARBA00022679"/>
    </source>
</evidence>
<dbReference type="InterPro" id="IPR029044">
    <property type="entry name" value="Nucleotide-diphossugar_trans"/>
</dbReference>
<comment type="caution">
    <text evidence="4">The sequence shown here is derived from an EMBL/GenBank/DDBJ whole genome shotgun (WGS) entry which is preliminary data.</text>
</comment>
<feature type="domain" description="Nucleotidyl transferase" evidence="3">
    <location>
        <begin position="9"/>
        <end position="115"/>
    </location>
</feature>
<sequence length="279" mass="29272">MRAPDDVCAVVLAAGLGTRLRPLTMLRPKALVPVGNQTLLDRTLDRLAEVGLTGPDRVAVNTHWLAGQIAEHVDGRVRLSFEPEPLGTAGALGNLHGWIDGRAVLVLNADAYVVADAPEDLAALLSGWDGERVRMHGVKAGLPDPFGGYNFAGASLLPAADAAALPDKPRELVRTTWRPAEQAGRLDVIPLPGRYLDCGTPADYLDANLDAAGGGNLFGDDVQVTGEAHGSVLGAGSRVHGTVRDCVLWPGATVAPHENLHRVIRVGSDLTVPAPHPVQ</sequence>
<dbReference type="Gene3D" id="3.90.550.10">
    <property type="entry name" value="Spore Coat Polysaccharide Biosynthesis Protein SpsA, Chain A"/>
    <property type="match status" value="1"/>
</dbReference>
<name>A0ABW2H5M3_9ACTN</name>
<dbReference type="InterPro" id="IPR050065">
    <property type="entry name" value="GlmU-like"/>
</dbReference>
<dbReference type="SUPFAM" id="SSF53448">
    <property type="entry name" value="Nucleotide-diphospho-sugar transferases"/>
    <property type="match status" value="1"/>
</dbReference>
<keyword evidence="5" id="KW-1185">Reference proteome</keyword>
<proteinExistence type="predicted"/>
<reference evidence="5" key="1">
    <citation type="journal article" date="2019" name="Int. J. Syst. Evol. Microbiol.">
        <title>The Global Catalogue of Microorganisms (GCM) 10K type strain sequencing project: providing services to taxonomists for standard genome sequencing and annotation.</title>
        <authorList>
            <consortium name="The Broad Institute Genomics Platform"/>
            <consortium name="The Broad Institute Genome Sequencing Center for Infectious Disease"/>
            <person name="Wu L."/>
            <person name="Ma J."/>
        </authorList>
    </citation>
    <scope>NUCLEOTIDE SEQUENCE [LARGE SCALE GENOMIC DNA]</scope>
    <source>
        <strain evidence="5">CGMCC 1.9106</strain>
    </source>
</reference>
<dbReference type="PANTHER" id="PTHR43584:SF8">
    <property type="entry name" value="N-ACETYLMURAMATE ALPHA-1-PHOSPHATE URIDYLYLTRANSFERASE"/>
    <property type="match status" value="1"/>
</dbReference>
<accession>A0ABW2H5M3</accession>
<keyword evidence="1" id="KW-0808">Transferase</keyword>